<dbReference type="Proteomes" id="UP000030765">
    <property type="component" value="Unassembled WGS sequence"/>
</dbReference>
<evidence type="ECO:0000256" key="1">
    <source>
        <dbReference type="SAM" id="MobiDB-lite"/>
    </source>
</evidence>
<evidence type="ECO:0000313" key="3">
    <source>
        <dbReference type="EnsemblMetazoa" id="ASIC009987-PA"/>
    </source>
</evidence>
<protein>
    <submittedName>
        <fullName evidence="2 3">N-6 DNA methylase</fullName>
    </submittedName>
</protein>
<dbReference type="EnsemblMetazoa" id="ASIC009987-RA">
    <property type="protein sequence ID" value="ASIC009987-PA"/>
    <property type="gene ID" value="ASIC009987"/>
</dbReference>
<feature type="region of interest" description="Disordered" evidence="1">
    <location>
        <begin position="1"/>
        <end position="21"/>
    </location>
</feature>
<dbReference type="GO" id="GO:0008168">
    <property type="term" value="F:methyltransferase activity"/>
    <property type="evidence" value="ECO:0007669"/>
    <property type="project" value="UniProtKB-KW"/>
</dbReference>
<dbReference type="EMBL" id="KE525174">
    <property type="protein sequence ID" value="KFB42302.1"/>
    <property type="molecule type" value="Genomic_DNA"/>
</dbReference>
<dbReference type="GO" id="GO:0032259">
    <property type="term" value="P:methylation"/>
    <property type="evidence" value="ECO:0007669"/>
    <property type="project" value="UniProtKB-KW"/>
</dbReference>
<evidence type="ECO:0000313" key="4">
    <source>
        <dbReference type="Proteomes" id="UP000030765"/>
    </source>
</evidence>
<name>A0A084VWF8_ANOSI</name>
<evidence type="ECO:0000313" key="2">
    <source>
        <dbReference type="EMBL" id="KFB42302.1"/>
    </source>
</evidence>
<reference evidence="3" key="2">
    <citation type="submission" date="2020-05" db="UniProtKB">
        <authorList>
            <consortium name="EnsemblMetazoa"/>
        </authorList>
    </citation>
    <scope>IDENTIFICATION</scope>
</reference>
<keyword evidence="2" id="KW-0489">Methyltransferase</keyword>
<accession>A0A084VWF8</accession>
<dbReference type="AlphaFoldDB" id="A0A084VWF8"/>
<dbReference type="VEuPathDB" id="VectorBase:ASIC009987"/>
<keyword evidence="2" id="KW-0808">Transferase</keyword>
<dbReference type="EMBL" id="ATLV01017583">
    <property type="status" value="NOT_ANNOTATED_CDS"/>
    <property type="molecule type" value="Genomic_DNA"/>
</dbReference>
<sequence>MDSDGTRANPWGHGGGSLASKIPGTFSTCGLIARHQRLAVLGVEVALMNLTLRSGPINGRTRTTGETEPIKR</sequence>
<reference evidence="2 4" key="1">
    <citation type="journal article" date="2014" name="BMC Genomics">
        <title>Genome sequence of Anopheles sinensis provides insight into genetics basis of mosquito competence for malaria parasites.</title>
        <authorList>
            <person name="Zhou D."/>
            <person name="Zhang D."/>
            <person name="Ding G."/>
            <person name="Shi L."/>
            <person name="Hou Q."/>
            <person name="Ye Y."/>
            <person name="Xu Y."/>
            <person name="Zhou H."/>
            <person name="Xiong C."/>
            <person name="Li S."/>
            <person name="Yu J."/>
            <person name="Hong S."/>
            <person name="Yu X."/>
            <person name="Zou P."/>
            <person name="Chen C."/>
            <person name="Chang X."/>
            <person name="Wang W."/>
            <person name="Lv Y."/>
            <person name="Sun Y."/>
            <person name="Ma L."/>
            <person name="Shen B."/>
            <person name="Zhu C."/>
        </authorList>
    </citation>
    <scope>NUCLEOTIDE SEQUENCE [LARGE SCALE GENOMIC DNA]</scope>
</reference>
<proteinExistence type="predicted"/>
<gene>
    <name evidence="2" type="ORF">ZHAS_00009987</name>
</gene>
<organism evidence="2">
    <name type="scientific">Anopheles sinensis</name>
    <name type="common">Mosquito</name>
    <dbReference type="NCBI Taxonomy" id="74873"/>
    <lineage>
        <taxon>Eukaryota</taxon>
        <taxon>Metazoa</taxon>
        <taxon>Ecdysozoa</taxon>
        <taxon>Arthropoda</taxon>
        <taxon>Hexapoda</taxon>
        <taxon>Insecta</taxon>
        <taxon>Pterygota</taxon>
        <taxon>Neoptera</taxon>
        <taxon>Endopterygota</taxon>
        <taxon>Diptera</taxon>
        <taxon>Nematocera</taxon>
        <taxon>Culicoidea</taxon>
        <taxon>Culicidae</taxon>
        <taxon>Anophelinae</taxon>
        <taxon>Anopheles</taxon>
    </lineage>
</organism>
<keyword evidence="4" id="KW-1185">Reference proteome</keyword>